<proteinExistence type="inferred from homology"/>
<dbReference type="EMBL" id="CP070968">
    <property type="protein sequence ID" value="QSF54173.1"/>
    <property type="molecule type" value="Genomic_DNA"/>
</dbReference>
<dbReference type="SUPFAM" id="SSF88723">
    <property type="entry name" value="PIN domain-like"/>
    <property type="match status" value="1"/>
</dbReference>
<dbReference type="InterPro" id="IPR006226">
    <property type="entry name" value="Mtu_PIN"/>
</dbReference>
<evidence type="ECO:0000256" key="2">
    <source>
        <dbReference type="ARBA" id="ARBA00022722"/>
    </source>
</evidence>
<keyword evidence="1 5" id="KW-1277">Toxin-antitoxin system</keyword>
<comment type="cofactor">
    <cofactor evidence="5">
        <name>Mg(2+)</name>
        <dbReference type="ChEBI" id="CHEBI:18420"/>
    </cofactor>
</comment>
<evidence type="ECO:0000313" key="7">
    <source>
        <dbReference type="Proteomes" id="UP000662957"/>
    </source>
</evidence>
<name>A0ABX7LMX1_9CAUL</name>
<keyword evidence="2 5" id="KW-0540">Nuclease</keyword>
<dbReference type="InterPro" id="IPR029060">
    <property type="entry name" value="PIN-like_dom_sf"/>
</dbReference>
<feature type="binding site" evidence="5">
    <location>
        <position position="106"/>
    </location>
    <ligand>
        <name>Mg(2+)</name>
        <dbReference type="ChEBI" id="CHEBI:18420"/>
    </ligand>
</feature>
<evidence type="ECO:0000256" key="5">
    <source>
        <dbReference type="HAMAP-Rule" id="MF_00265"/>
    </source>
</evidence>
<protein>
    <recommendedName>
        <fullName evidence="5">Ribonuclease VapC</fullName>
        <shortName evidence="5">RNase VapC</shortName>
        <ecNumber evidence="5">3.1.-.-</ecNumber>
    </recommendedName>
    <alternativeName>
        <fullName evidence="5">Toxin VapC</fullName>
    </alternativeName>
</protein>
<reference evidence="6 7" key="1">
    <citation type="submission" date="2021-02" db="EMBL/GenBank/DDBJ databases">
        <title>Brevundimonas sp. CS1 genome sequence.</title>
        <authorList>
            <person name="Lee K."/>
            <person name="Choi Y.-J."/>
            <person name="Son H.-R."/>
        </authorList>
    </citation>
    <scope>NUCLEOTIDE SEQUENCE [LARGE SCALE GENOMIC DNA]</scope>
    <source>
        <strain evidence="6 7">CS1</strain>
    </source>
</reference>
<evidence type="ECO:0000256" key="1">
    <source>
        <dbReference type="ARBA" id="ARBA00022649"/>
    </source>
</evidence>
<dbReference type="RefSeq" id="WP_205681720.1">
    <property type="nucleotide sequence ID" value="NZ_CP070968.1"/>
</dbReference>
<comment type="function">
    <text evidence="5">Toxic component of a toxin-antitoxin (TA) system. An RNase.</text>
</comment>
<dbReference type="EC" id="3.1.-.-" evidence="5"/>
<dbReference type="HAMAP" id="MF_00265">
    <property type="entry name" value="VapC_Nob1"/>
    <property type="match status" value="1"/>
</dbReference>
<feature type="binding site" evidence="5">
    <location>
        <position position="6"/>
    </location>
    <ligand>
        <name>Mg(2+)</name>
        <dbReference type="ChEBI" id="CHEBI:18420"/>
    </ligand>
</feature>
<gene>
    <name evidence="5" type="primary">vapC</name>
    <name evidence="6" type="ORF">JX001_15720</name>
</gene>
<dbReference type="Proteomes" id="UP000662957">
    <property type="component" value="Chromosome"/>
</dbReference>
<evidence type="ECO:0000256" key="3">
    <source>
        <dbReference type="ARBA" id="ARBA00022723"/>
    </source>
</evidence>
<keyword evidence="5" id="KW-0800">Toxin</keyword>
<evidence type="ECO:0000313" key="6">
    <source>
        <dbReference type="EMBL" id="QSF54173.1"/>
    </source>
</evidence>
<organism evidence="6 7">
    <name type="scientific">Brevundimonas fontaquae</name>
    <dbReference type="NCBI Taxonomy" id="2813778"/>
    <lineage>
        <taxon>Bacteria</taxon>
        <taxon>Pseudomonadati</taxon>
        <taxon>Pseudomonadota</taxon>
        <taxon>Alphaproteobacteria</taxon>
        <taxon>Caulobacterales</taxon>
        <taxon>Caulobacteraceae</taxon>
        <taxon>Brevundimonas</taxon>
    </lineage>
</organism>
<keyword evidence="4 5" id="KW-0378">Hydrolase</keyword>
<comment type="similarity">
    <text evidence="5">Belongs to the PINc/VapC protein family.</text>
</comment>
<evidence type="ECO:0000256" key="4">
    <source>
        <dbReference type="ARBA" id="ARBA00022801"/>
    </source>
</evidence>
<sequence length="147" mass="15989">MTYLLDVNVLIALVDPRHVFHDTANIWFQREAVSSWATCPITENGLVRIVGNSRYRNPVGTPFEVIGTLNLLRDMPGHVFWPDTLSLADASVFDGSAITTPEQVTDAYLLGLAVSNGGLLATFDRRLSPQAVIGGRDALHLIAPPHA</sequence>
<accession>A0ABX7LMX1</accession>
<dbReference type="InterPro" id="IPR022907">
    <property type="entry name" value="VapC_family"/>
</dbReference>
<keyword evidence="7" id="KW-1185">Reference proteome</keyword>
<keyword evidence="3 5" id="KW-0479">Metal-binding</keyword>
<dbReference type="NCBIfam" id="TIGR00028">
    <property type="entry name" value="Mtu_PIN_fam"/>
    <property type="match status" value="1"/>
</dbReference>
<keyword evidence="5" id="KW-0460">Magnesium</keyword>